<comment type="subcellular location">
    <subcellularLocation>
        <location evidence="1">Membrane</location>
        <topology evidence="1">Multi-pass membrane protein</topology>
    </subcellularLocation>
</comment>
<feature type="transmembrane region" description="Helical" evidence="5">
    <location>
        <begin position="205"/>
        <end position="227"/>
    </location>
</feature>
<evidence type="ECO:0000259" key="6">
    <source>
        <dbReference type="PROSITE" id="PS50850"/>
    </source>
</evidence>
<dbReference type="AlphaFoldDB" id="G4YLC4"/>
<keyword evidence="4 5" id="KW-0472">Membrane</keyword>
<dbReference type="InterPro" id="IPR036259">
    <property type="entry name" value="MFS_trans_sf"/>
</dbReference>
<name>G4YLC4_PHYSP</name>
<dbReference type="PROSITE" id="PS50850">
    <property type="entry name" value="MFS"/>
    <property type="match status" value="1"/>
</dbReference>
<dbReference type="Gene3D" id="1.20.1250.20">
    <property type="entry name" value="MFS general substrate transporter like domains"/>
    <property type="match status" value="2"/>
</dbReference>
<feature type="domain" description="Major facilitator superfamily (MFS) profile" evidence="6">
    <location>
        <begin position="31"/>
        <end position="496"/>
    </location>
</feature>
<dbReference type="InterPro" id="IPR005829">
    <property type="entry name" value="Sugar_transporter_CS"/>
</dbReference>
<dbReference type="SMR" id="G4YLC4"/>
<feature type="transmembrane region" description="Helical" evidence="5">
    <location>
        <begin position="347"/>
        <end position="368"/>
    </location>
</feature>
<reference evidence="7 8" key="1">
    <citation type="journal article" date="2006" name="Science">
        <title>Phytophthora genome sequences uncover evolutionary origins and mechanisms of pathogenesis.</title>
        <authorList>
            <person name="Tyler B.M."/>
            <person name="Tripathy S."/>
            <person name="Zhang X."/>
            <person name="Dehal P."/>
            <person name="Jiang R.H."/>
            <person name="Aerts A."/>
            <person name="Arredondo F.D."/>
            <person name="Baxter L."/>
            <person name="Bensasson D."/>
            <person name="Beynon J.L."/>
            <person name="Chapman J."/>
            <person name="Damasceno C.M."/>
            <person name="Dorrance A.E."/>
            <person name="Dou D."/>
            <person name="Dickerman A.W."/>
            <person name="Dubchak I.L."/>
            <person name="Garbelotto M."/>
            <person name="Gijzen M."/>
            <person name="Gordon S.G."/>
            <person name="Govers F."/>
            <person name="Grunwald N.J."/>
            <person name="Huang W."/>
            <person name="Ivors K.L."/>
            <person name="Jones R.W."/>
            <person name="Kamoun S."/>
            <person name="Krampis K."/>
            <person name="Lamour K.H."/>
            <person name="Lee M.K."/>
            <person name="McDonald W.H."/>
            <person name="Medina M."/>
            <person name="Meijer H.J."/>
            <person name="Nordberg E.K."/>
            <person name="Maclean D.J."/>
            <person name="Ospina-Giraldo M.D."/>
            <person name="Morris P.F."/>
            <person name="Phuntumart V."/>
            <person name="Putnam N.H."/>
            <person name="Rash S."/>
            <person name="Rose J.K."/>
            <person name="Sakihama Y."/>
            <person name="Salamov A.A."/>
            <person name="Savidor A."/>
            <person name="Scheuring C.F."/>
            <person name="Smith B.M."/>
            <person name="Sobral B.W."/>
            <person name="Terry A."/>
            <person name="Torto-Alalibo T.A."/>
            <person name="Win J."/>
            <person name="Xu Z."/>
            <person name="Zhang H."/>
            <person name="Grigoriev I.V."/>
            <person name="Rokhsar D.S."/>
            <person name="Boore J.L."/>
        </authorList>
    </citation>
    <scope>NUCLEOTIDE SEQUENCE [LARGE SCALE GENOMIC DNA]</scope>
    <source>
        <strain evidence="7 8">P6497</strain>
    </source>
</reference>
<evidence type="ECO:0000256" key="1">
    <source>
        <dbReference type="ARBA" id="ARBA00004141"/>
    </source>
</evidence>
<dbReference type="PROSITE" id="PS00217">
    <property type="entry name" value="SUGAR_TRANSPORT_2"/>
    <property type="match status" value="1"/>
</dbReference>
<dbReference type="InParanoid" id="G4YLC4"/>
<evidence type="ECO:0000313" key="8">
    <source>
        <dbReference type="Proteomes" id="UP000002640"/>
    </source>
</evidence>
<dbReference type="CDD" id="cd17364">
    <property type="entry name" value="MFS_PhT"/>
    <property type="match status" value="1"/>
</dbReference>
<feature type="transmembrane region" description="Helical" evidence="5">
    <location>
        <begin position="294"/>
        <end position="313"/>
    </location>
</feature>
<organism evidence="7 8">
    <name type="scientific">Phytophthora sojae (strain P6497)</name>
    <name type="common">Soybean stem and root rot agent</name>
    <name type="synonym">Phytophthora megasperma f. sp. glycines</name>
    <dbReference type="NCBI Taxonomy" id="1094619"/>
    <lineage>
        <taxon>Eukaryota</taxon>
        <taxon>Sar</taxon>
        <taxon>Stramenopiles</taxon>
        <taxon>Oomycota</taxon>
        <taxon>Peronosporomycetes</taxon>
        <taxon>Peronosporales</taxon>
        <taxon>Peronosporaceae</taxon>
        <taxon>Phytophthora</taxon>
    </lineage>
</organism>
<gene>
    <name evidence="7" type="ORF">PHYSODRAFT_323613</name>
</gene>
<dbReference type="OMA" id="GLYHVRA"/>
<dbReference type="PROSITE" id="PS00216">
    <property type="entry name" value="SUGAR_TRANSPORT_1"/>
    <property type="match status" value="1"/>
</dbReference>
<keyword evidence="8" id="KW-1185">Reference proteome</keyword>
<dbReference type="Proteomes" id="UP000002640">
    <property type="component" value="Unassembled WGS sequence"/>
</dbReference>
<dbReference type="STRING" id="1094619.G4YLC4"/>
<accession>G4YLC4</accession>
<dbReference type="GO" id="GO:0022857">
    <property type="term" value="F:transmembrane transporter activity"/>
    <property type="evidence" value="ECO:0007669"/>
    <property type="project" value="InterPro"/>
</dbReference>
<feature type="transmembrane region" description="Helical" evidence="5">
    <location>
        <begin position="407"/>
        <end position="428"/>
    </location>
</feature>
<feature type="transmembrane region" description="Helical" evidence="5">
    <location>
        <begin position="375"/>
        <end position="395"/>
    </location>
</feature>
<evidence type="ECO:0000256" key="3">
    <source>
        <dbReference type="ARBA" id="ARBA00022989"/>
    </source>
</evidence>
<feature type="transmembrane region" description="Helical" evidence="5">
    <location>
        <begin position="101"/>
        <end position="123"/>
    </location>
</feature>
<feature type="transmembrane region" description="Helical" evidence="5">
    <location>
        <begin position="168"/>
        <end position="193"/>
    </location>
</feature>
<dbReference type="PANTHER" id="PTHR24064">
    <property type="entry name" value="SOLUTE CARRIER FAMILY 22 MEMBER"/>
    <property type="match status" value="1"/>
</dbReference>
<dbReference type="GeneID" id="20644988"/>
<evidence type="ECO:0000256" key="4">
    <source>
        <dbReference type="ARBA" id="ARBA00023136"/>
    </source>
</evidence>
<protein>
    <recommendedName>
        <fullName evidence="6">Major facilitator superfamily (MFS) profile domain-containing protein</fullName>
    </recommendedName>
</protein>
<dbReference type="GO" id="GO:0016020">
    <property type="term" value="C:membrane"/>
    <property type="evidence" value="ECO:0007669"/>
    <property type="project" value="UniProtKB-SubCell"/>
</dbReference>
<dbReference type="EMBL" id="JH159151">
    <property type="protein sequence ID" value="EGZ30192.1"/>
    <property type="molecule type" value="Genomic_DNA"/>
</dbReference>
<dbReference type="Pfam" id="PF00083">
    <property type="entry name" value="Sugar_tr"/>
    <property type="match status" value="1"/>
</dbReference>
<feature type="transmembrane region" description="Helical" evidence="5">
    <location>
        <begin position="473"/>
        <end position="491"/>
    </location>
</feature>
<proteinExistence type="predicted"/>
<dbReference type="InterPro" id="IPR020846">
    <property type="entry name" value="MFS_dom"/>
</dbReference>
<evidence type="ECO:0000313" key="7">
    <source>
        <dbReference type="EMBL" id="EGZ30192.1"/>
    </source>
</evidence>
<sequence>MVEALQSPTNKRFDALSALDNAQFSKAHVKAILVAGSGFFVDSYDNFVIGLMVPMIAYEYFGKSSLSSRADGWVKAASSYGNAVGQISFAILGDILGRKRIYGIELMVLIGGALLCAFASWPVNGEGNNLLIMLSIWRFVLGVGIGGDYPVSAVITSEFASSKRRGTMIATVFAMQGLGIIAGAVMAIIVLAAAKDSILDNGASSLGYCWRTLAAFGAVPALAAVYWRLNIPETPRYAMDVLNDTEEGARAATQFLASDKLTSDMYSHTGDDKSGFFENFSYSFRNYFNKWAHLKVLIGCAAAWFFLDIGYYGTSLNTSVVLEIIGYGSATSTGNQKIYDDLWNRSVGTAIINLAGTVPGYWFTVYFVDKWGRKPIQYMGFSLLTLLFLFMAIFLDELKTDSTAVFVVMYSFAQFFFNFGPNATTFIIPAEVFPTAVRSTGHGISAASGKVGAIIAAQCFAVIAKGSFGFKGVLYIFAACCFFGLLFSFWVPETKNLTLEELSSLDEDGVAKEDDVEPSYKAIHTPGAAVT</sequence>
<dbReference type="SUPFAM" id="SSF103473">
    <property type="entry name" value="MFS general substrate transporter"/>
    <property type="match status" value="1"/>
</dbReference>
<keyword evidence="3 5" id="KW-1133">Transmembrane helix</keyword>
<dbReference type="InterPro" id="IPR005828">
    <property type="entry name" value="MFS_sugar_transport-like"/>
</dbReference>
<dbReference type="RefSeq" id="XP_009517467.1">
    <property type="nucleotide sequence ID" value="XM_009519172.1"/>
</dbReference>
<evidence type="ECO:0000256" key="5">
    <source>
        <dbReference type="SAM" id="Phobius"/>
    </source>
</evidence>
<feature type="transmembrane region" description="Helical" evidence="5">
    <location>
        <begin position="135"/>
        <end position="156"/>
    </location>
</feature>
<keyword evidence="2 5" id="KW-0812">Transmembrane</keyword>
<evidence type="ECO:0000256" key="2">
    <source>
        <dbReference type="ARBA" id="ARBA00022692"/>
    </source>
</evidence>
<dbReference type="KEGG" id="psoj:PHYSODRAFT_323613"/>